<dbReference type="EMBL" id="CP007028">
    <property type="protein sequence ID" value="AHE96649.1"/>
    <property type="molecule type" value="Genomic_DNA"/>
</dbReference>
<dbReference type="Gene3D" id="1.20.1220.20">
    <property type="entry name" value="Uncharcterised protein PF01724"/>
    <property type="match status" value="1"/>
</dbReference>
<protein>
    <recommendedName>
        <fullName evidence="3">DUF29 domain-containing protein</fullName>
    </recommendedName>
</protein>
<dbReference type="InterPro" id="IPR002636">
    <property type="entry name" value="DUF29"/>
</dbReference>
<evidence type="ECO:0000313" key="1">
    <source>
        <dbReference type="EMBL" id="AHE96649.1"/>
    </source>
</evidence>
<dbReference type="AlphaFoldDB" id="W0DDG5"/>
<dbReference type="Pfam" id="PF01724">
    <property type="entry name" value="DUF29"/>
    <property type="match status" value="1"/>
</dbReference>
<dbReference type="STRING" id="75906.THERU_08075"/>
<evidence type="ECO:0008006" key="3">
    <source>
        <dbReference type="Google" id="ProtNLM"/>
    </source>
</evidence>
<dbReference type="PANTHER" id="PTHR34235:SF3">
    <property type="entry name" value="SLR1203 PROTEIN"/>
    <property type="match status" value="1"/>
</dbReference>
<sequence>MMKLKTQSLKELYEKDFYLWVLENLKLLKNKEFEFVDWENLLDEIEDMVRRHYESMISYMAVIMEHLYKWEKFRENEYVGDHWKKSINTARMQIADLFDDNPSLRGVAQEKESLSKAWKRAVRRLIVWFDEDENKDLAKKYFGRPPTEEDFSKDYPYTFEQVMEYKPWREEIRESTETSQP</sequence>
<dbReference type="Proteomes" id="UP000018914">
    <property type="component" value="Chromosome"/>
</dbReference>
<keyword evidence="2" id="KW-1185">Reference proteome</keyword>
<reference evidence="1 2" key="1">
    <citation type="submission" date="2013-12" db="EMBL/GenBank/DDBJ databases">
        <authorList>
            <consortium name="DOE Joint Genome Institute"/>
            <person name="Eisen J."/>
            <person name="Huntemann M."/>
            <person name="Han J."/>
            <person name="Chen A."/>
            <person name="Kyrpides N."/>
            <person name="Mavromatis K."/>
            <person name="Markowitz V."/>
            <person name="Palaniappan K."/>
            <person name="Ivanova N."/>
            <person name="Schaumberg A."/>
            <person name="Pati A."/>
            <person name="Liolios K."/>
            <person name="Nordberg H.P."/>
            <person name="Cantor M.N."/>
            <person name="Hua S.X."/>
            <person name="Woyke T."/>
        </authorList>
    </citation>
    <scope>NUCLEOTIDE SEQUENCE [LARGE SCALE GENOMIC DNA]</scope>
    <source>
        <strain evidence="1 2">DSM 23557</strain>
    </source>
</reference>
<dbReference type="PANTHER" id="PTHR34235">
    <property type="entry name" value="SLR1203 PROTEIN-RELATED"/>
    <property type="match status" value="1"/>
</dbReference>
<name>W0DDG5_9AQUI</name>
<accession>W0DDG5</accession>
<organism evidence="2">
    <name type="scientific">Thermocrinis ruber</name>
    <dbReference type="NCBI Taxonomy" id="75906"/>
    <lineage>
        <taxon>Bacteria</taxon>
        <taxon>Pseudomonadati</taxon>
        <taxon>Aquificota</taxon>
        <taxon>Aquificia</taxon>
        <taxon>Aquificales</taxon>
        <taxon>Aquificaceae</taxon>
        <taxon>Thermocrinis</taxon>
    </lineage>
</organism>
<evidence type="ECO:0000313" key="2">
    <source>
        <dbReference type="Proteomes" id="UP000018914"/>
    </source>
</evidence>
<proteinExistence type="predicted"/>
<gene>
    <name evidence="1" type="ORF">THERU_08075</name>
</gene>
<dbReference type="eggNOG" id="COG2442">
    <property type="taxonomic scope" value="Bacteria"/>
</dbReference>
<dbReference type="KEGG" id="trd:THERU_08075"/>
<dbReference type="HOGENOM" id="CLU_116670_0_1_0"/>